<gene>
    <name evidence="1" type="ORF">DARMORV10_C04P14670.1</name>
</gene>
<proteinExistence type="predicted"/>
<sequence length="47" mass="5194">NPKRLLVSLPPTSDIQTSVLTDLRAETNSTKGLLLRYIQTFPPGIVE</sequence>
<protein>
    <submittedName>
        <fullName evidence="1">(rape) hypothetical protein</fullName>
    </submittedName>
</protein>
<evidence type="ECO:0000313" key="1">
    <source>
        <dbReference type="EMBL" id="CAF1819115.1"/>
    </source>
</evidence>
<dbReference type="AlphaFoldDB" id="A0A816JB57"/>
<dbReference type="EMBL" id="HG994368">
    <property type="protein sequence ID" value="CAF1819115.1"/>
    <property type="molecule type" value="Genomic_DNA"/>
</dbReference>
<feature type="non-terminal residue" evidence="1">
    <location>
        <position position="1"/>
    </location>
</feature>
<reference evidence="1" key="1">
    <citation type="submission" date="2021-01" db="EMBL/GenBank/DDBJ databases">
        <authorList>
            <consortium name="Genoscope - CEA"/>
            <person name="William W."/>
        </authorList>
    </citation>
    <scope>NUCLEOTIDE SEQUENCE</scope>
</reference>
<feature type="non-terminal residue" evidence="1">
    <location>
        <position position="47"/>
    </location>
</feature>
<accession>A0A816JB57</accession>
<dbReference type="Proteomes" id="UP001295469">
    <property type="component" value="Chromosome C04"/>
</dbReference>
<name>A0A816JB57_BRANA</name>
<organism evidence="1">
    <name type="scientific">Brassica napus</name>
    <name type="common">Rape</name>
    <dbReference type="NCBI Taxonomy" id="3708"/>
    <lineage>
        <taxon>Eukaryota</taxon>
        <taxon>Viridiplantae</taxon>
        <taxon>Streptophyta</taxon>
        <taxon>Embryophyta</taxon>
        <taxon>Tracheophyta</taxon>
        <taxon>Spermatophyta</taxon>
        <taxon>Magnoliopsida</taxon>
        <taxon>eudicotyledons</taxon>
        <taxon>Gunneridae</taxon>
        <taxon>Pentapetalae</taxon>
        <taxon>rosids</taxon>
        <taxon>malvids</taxon>
        <taxon>Brassicales</taxon>
        <taxon>Brassicaceae</taxon>
        <taxon>Brassiceae</taxon>
        <taxon>Brassica</taxon>
    </lineage>
</organism>